<dbReference type="PANTHER" id="PTHR43433">
    <property type="entry name" value="HYDROLASE, ALPHA/BETA FOLD FAMILY PROTEIN"/>
    <property type="match status" value="1"/>
</dbReference>
<dbReference type="InterPro" id="IPR029058">
    <property type="entry name" value="AB_hydrolase_fold"/>
</dbReference>
<dbReference type="Gene3D" id="3.40.50.1820">
    <property type="entry name" value="alpha/beta hydrolase"/>
    <property type="match status" value="1"/>
</dbReference>
<dbReference type="InterPro" id="IPR050471">
    <property type="entry name" value="AB_hydrolase"/>
</dbReference>
<dbReference type="EMBL" id="FOQU01000004">
    <property type="protein sequence ID" value="SFI72423.1"/>
    <property type="molecule type" value="Genomic_DNA"/>
</dbReference>
<dbReference type="OrthoDB" id="7616518at2"/>
<keyword evidence="3" id="KW-1185">Reference proteome</keyword>
<evidence type="ECO:0000259" key="1">
    <source>
        <dbReference type="Pfam" id="PF00561"/>
    </source>
</evidence>
<accession>A0A1I3KIW4</accession>
<dbReference type="PANTHER" id="PTHR43433:SF5">
    <property type="entry name" value="AB HYDROLASE-1 DOMAIN-CONTAINING PROTEIN"/>
    <property type="match status" value="1"/>
</dbReference>
<proteinExistence type="predicted"/>
<dbReference type="Pfam" id="PF00561">
    <property type="entry name" value="Abhydrolase_1"/>
    <property type="match status" value="1"/>
</dbReference>
<dbReference type="NCBIfam" id="TIGR02240">
    <property type="entry name" value="PHA_depoly_arom"/>
    <property type="match status" value="1"/>
</dbReference>
<organism evidence="2 3">
    <name type="scientific">Paraburkholderia megapolitana</name>
    <dbReference type="NCBI Taxonomy" id="420953"/>
    <lineage>
        <taxon>Bacteria</taxon>
        <taxon>Pseudomonadati</taxon>
        <taxon>Pseudomonadota</taxon>
        <taxon>Betaproteobacteria</taxon>
        <taxon>Burkholderiales</taxon>
        <taxon>Burkholderiaceae</taxon>
        <taxon>Paraburkholderia</taxon>
    </lineage>
</organism>
<dbReference type="InterPro" id="IPR000073">
    <property type="entry name" value="AB_hydrolase_1"/>
</dbReference>
<dbReference type="PRINTS" id="PR00111">
    <property type="entry name" value="ABHYDROLASE"/>
</dbReference>
<dbReference type="GO" id="GO:0046503">
    <property type="term" value="P:glycerolipid catabolic process"/>
    <property type="evidence" value="ECO:0007669"/>
    <property type="project" value="TreeGrafter"/>
</dbReference>
<feature type="domain" description="AB hydrolase-1" evidence="1">
    <location>
        <begin position="26"/>
        <end position="244"/>
    </location>
</feature>
<dbReference type="SUPFAM" id="SSF53474">
    <property type="entry name" value="alpha/beta-Hydrolases"/>
    <property type="match status" value="1"/>
</dbReference>
<gene>
    <name evidence="2" type="ORF">SAMN05192543_10421</name>
</gene>
<name>A0A1I3KIW4_9BURK</name>
<dbReference type="GO" id="GO:0004806">
    <property type="term" value="F:triacylglycerol lipase activity"/>
    <property type="evidence" value="ECO:0007669"/>
    <property type="project" value="TreeGrafter"/>
</dbReference>
<evidence type="ECO:0000313" key="3">
    <source>
        <dbReference type="Proteomes" id="UP000199548"/>
    </source>
</evidence>
<dbReference type="AlphaFoldDB" id="A0A1I3KIW4"/>
<dbReference type="Proteomes" id="UP000199548">
    <property type="component" value="Unassembled WGS sequence"/>
</dbReference>
<protein>
    <submittedName>
        <fullName evidence="2">Poly(3-hydroxyalkanoate) depolymerase</fullName>
    </submittedName>
</protein>
<dbReference type="STRING" id="420953.SAMN05192543_10421"/>
<reference evidence="2 3" key="1">
    <citation type="submission" date="2016-10" db="EMBL/GenBank/DDBJ databases">
        <authorList>
            <person name="de Groot N.N."/>
        </authorList>
    </citation>
    <scope>NUCLEOTIDE SEQUENCE [LARGE SCALE GENOMIC DNA]</scope>
    <source>
        <strain evidence="2 3">LMG 23650</strain>
    </source>
</reference>
<evidence type="ECO:0000313" key="2">
    <source>
        <dbReference type="EMBL" id="SFI72423.1"/>
    </source>
</evidence>
<dbReference type="RefSeq" id="WP_091011673.1">
    <property type="nucleotide sequence ID" value="NZ_CP041743.1"/>
</dbReference>
<dbReference type="InterPro" id="IPR011942">
    <property type="entry name" value="PHA_depoly_arom"/>
</dbReference>
<sequence>METQQVDVYGTTVRVAVWPGDRAHTPLVLFNGIGASLELLLPFADAMGDVEVIAFDVPGVGESSQAPVPYRLWMLSMLAGKLLTQLGYRTVDVLGVSWGGALAQQFALQNPRRCRRLVLAATSQGVLMVPGKLSVLASLLTPRRHNDPAYRDAIAGEIYGGKARHSATSLHEFRKTSKRGYLLQQVAIAGWTSLPWLPLLQQRTLILAGNDDPIIPLANARLLNRLIPRSRLHVFDDGHLFLISDALEAGRIVREFLLSPQGAS</sequence>